<evidence type="ECO:0000256" key="2">
    <source>
        <dbReference type="ARBA" id="ARBA00022980"/>
    </source>
</evidence>
<dbReference type="GO" id="GO:0006412">
    <property type="term" value="P:translation"/>
    <property type="evidence" value="ECO:0007669"/>
    <property type="project" value="InterPro"/>
</dbReference>
<dbReference type="Proteomes" id="UP000271241">
    <property type="component" value="Unassembled WGS sequence"/>
</dbReference>
<dbReference type="NCBIfam" id="TIGR00012">
    <property type="entry name" value="L29"/>
    <property type="match status" value="1"/>
</dbReference>
<evidence type="ECO:0000313" key="5">
    <source>
        <dbReference type="EMBL" id="RKP10206.1"/>
    </source>
</evidence>
<dbReference type="InterPro" id="IPR045059">
    <property type="entry name" value="Ribosomal_uL29_euk"/>
</dbReference>
<dbReference type="OrthoDB" id="528635at2759"/>
<sequence>MQSLRWLTNVVWTQTVKASDLRQKDRASLEKQLEDLKQELLGLRVQKAVAANNAKVLRIKEVRRSIACVLTVITQKQRDQVALLYKGKKYKPLDMRAKKTRAIRRKLSKSERSAKTLRTIKREQNFPARKFALKA</sequence>
<organism evidence="5 6">
    <name type="scientific">Thamnocephalis sphaerospora</name>
    <dbReference type="NCBI Taxonomy" id="78915"/>
    <lineage>
        <taxon>Eukaryota</taxon>
        <taxon>Fungi</taxon>
        <taxon>Fungi incertae sedis</taxon>
        <taxon>Zoopagomycota</taxon>
        <taxon>Zoopagomycotina</taxon>
        <taxon>Zoopagomycetes</taxon>
        <taxon>Zoopagales</taxon>
        <taxon>Sigmoideomycetaceae</taxon>
        <taxon>Thamnocephalis</taxon>
    </lineage>
</organism>
<dbReference type="Gene3D" id="6.10.250.3450">
    <property type="match status" value="1"/>
</dbReference>
<accession>A0A4P9XVC8</accession>
<evidence type="ECO:0000256" key="3">
    <source>
        <dbReference type="ARBA" id="ARBA00023274"/>
    </source>
</evidence>
<dbReference type="PANTHER" id="PTHR45722:SF2">
    <property type="entry name" value="LARGE RIBOSOMAL SUBUNIT PROTEIN UL29-RELATED"/>
    <property type="match status" value="1"/>
</dbReference>
<dbReference type="InterPro" id="IPR001854">
    <property type="entry name" value="Ribosomal_uL29"/>
</dbReference>
<evidence type="ECO:0000256" key="1">
    <source>
        <dbReference type="ARBA" id="ARBA00009254"/>
    </source>
</evidence>
<proteinExistence type="inferred from homology"/>
<feature type="coiled-coil region" evidence="4">
    <location>
        <begin position="19"/>
        <end position="53"/>
    </location>
</feature>
<comment type="similarity">
    <text evidence="1">Belongs to the universal ribosomal protein uL29 family.</text>
</comment>
<gene>
    <name evidence="5" type="ORF">THASP1DRAFT_13150</name>
</gene>
<dbReference type="FunFam" id="1.10.287.310:FF:000002">
    <property type="entry name" value="60S ribosomal protein L35"/>
    <property type="match status" value="1"/>
</dbReference>
<dbReference type="FunFam" id="6.10.250.3450:FF:000001">
    <property type="entry name" value="60S ribosomal protein L35"/>
    <property type="match status" value="1"/>
</dbReference>
<dbReference type="PANTHER" id="PTHR45722">
    <property type="entry name" value="60S RIBOSOMAL PROTEIN L35"/>
    <property type="match status" value="1"/>
</dbReference>
<dbReference type="SUPFAM" id="SSF46561">
    <property type="entry name" value="Ribosomal protein L29 (L29p)"/>
    <property type="match status" value="1"/>
</dbReference>
<dbReference type="HAMAP" id="MF_00374">
    <property type="entry name" value="Ribosomal_uL29"/>
    <property type="match status" value="1"/>
</dbReference>
<dbReference type="GO" id="GO:0000463">
    <property type="term" value="P:maturation of LSU-rRNA from tricistronic rRNA transcript (SSU-rRNA, 5.8S rRNA, LSU-rRNA)"/>
    <property type="evidence" value="ECO:0007669"/>
    <property type="project" value="InterPro"/>
</dbReference>
<reference evidence="6" key="1">
    <citation type="journal article" date="2018" name="Nat. Microbiol.">
        <title>Leveraging single-cell genomics to expand the fungal tree of life.</title>
        <authorList>
            <person name="Ahrendt S.R."/>
            <person name="Quandt C.A."/>
            <person name="Ciobanu D."/>
            <person name="Clum A."/>
            <person name="Salamov A."/>
            <person name="Andreopoulos B."/>
            <person name="Cheng J.F."/>
            <person name="Woyke T."/>
            <person name="Pelin A."/>
            <person name="Henrissat B."/>
            <person name="Reynolds N.K."/>
            <person name="Benny G.L."/>
            <person name="Smith M.E."/>
            <person name="James T.Y."/>
            <person name="Grigoriev I.V."/>
        </authorList>
    </citation>
    <scope>NUCLEOTIDE SEQUENCE [LARGE SCALE GENOMIC DNA]</scope>
    <source>
        <strain evidence="6">RSA 1356</strain>
    </source>
</reference>
<dbReference type="EMBL" id="KZ992464">
    <property type="protein sequence ID" value="RKP10206.1"/>
    <property type="molecule type" value="Genomic_DNA"/>
</dbReference>
<keyword evidence="2" id="KW-0689">Ribosomal protein</keyword>
<dbReference type="AlphaFoldDB" id="A0A4P9XVC8"/>
<dbReference type="STRING" id="78915.A0A4P9XVC8"/>
<keyword evidence="3" id="KW-0687">Ribonucleoprotein</keyword>
<dbReference type="GO" id="GO:0003729">
    <property type="term" value="F:mRNA binding"/>
    <property type="evidence" value="ECO:0007669"/>
    <property type="project" value="TreeGrafter"/>
</dbReference>
<protein>
    <submittedName>
        <fullName evidence="5">Ribosomal L29 protein-domain-containing protein</fullName>
    </submittedName>
</protein>
<keyword evidence="6" id="KW-1185">Reference proteome</keyword>
<dbReference type="InterPro" id="IPR036049">
    <property type="entry name" value="Ribosomal_uL29_sf"/>
</dbReference>
<dbReference type="GO" id="GO:0003735">
    <property type="term" value="F:structural constituent of ribosome"/>
    <property type="evidence" value="ECO:0007669"/>
    <property type="project" value="InterPro"/>
</dbReference>
<dbReference type="Gene3D" id="1.10.287.310">
    <property type="match status" value="1"/>
</dbReference>
<evidence type="ECO:0000313" key="6">
    <source>
        <dbReference type="Proteomes" id="UP000271241"/>
    </source>
</evidence>
<keyword evidence="4" id="KW-0175">Coiled coil</keyword>
<evidence type="ECO:0000256" key="4">
    <source>
        <dbReference type="SAM" id="Coils"/>
    </source>
</evidence>
<dbReference type="Pfam" id="PF00831">
    <property type="entry name" value="Ribosomal_L29"/>
    <property type="match status" value="1"/>
</dbReference>
<dbReference type="GO" id="GO:0022625">
    <property type="term" value="C:cytosolic large ribosomal subunit"/>
    <property type="evidence" value="ECO:0007669"/>
    <property type="project" value="InterPro"/>
</dbReference>
<dbReference type="CDD" id="cd00427">
    <property type="entry name" value="Ribosomal_L29_HIP"/>
    <property type="match status" value="1"/>
</dbReference>
<name>A0A4P9XVC8_9FUNG</name>